<keyword evidence="2 7" id="KW-0812">Transmembrane</keyword>
<dbReference type="Pfam" id="PF06749">
    <property type="entry name" value="DUF1218"/>
    <property type="match status" value="1"/>
</dbReference>
<comment type="subcellular location">
    <subcellularLocation>
        <location evidence="1">Endomembrane system</location>
        <topology evidence="1">Multi-pass membrane protein</topology>
    </subcellularLocation>
</comment>
<feature type="transmembrane region" description="Helical" evidence="7">
    <location>
        <begin position="146"/>
        <end position="167"/>
    </location>
</feature>
<evidence type="ECO:0000256" key="6">
    <source>
        <dbReference type="ARBA" id="ARBA00029467"/>
    </source>
</evidence>
<evidence type="ECO:0000256" key="5">
    <source>
        <dbReference type="ARBA" id="ARBA00023136"/>
    </source>
</evidence>
<organism evidence="8">
    <name type="scientific">Physcomitrium patens</name>
    <name type="common">Spreading-leaved earth moss</name>
    <name type="synonym">Physcomitrella patens</name>
    <dbReference type="NCBI Taxonomy" id="3218"/>
    <lineage>
        <taxon>Eukaryota</taxon>
        <taxon>Viridiplantae</taxon>
        <taxon>Streptophyta</taxon>
        <taxon>Embryophyta</taxon>
        <taxon>Bryophyta</taxon>
        <taxon>Bryophytina</taxon>
        <taxon>Bryopsida</taxon>
        <taxon>Funariidae</taxon>
        <taxon>Funariales</taxon>
        <taxon>Funariaceae</taxon>
        <taxon>Physcomitrium</taxon>
    </lineage>
</organism>
<dbReference type="GeneID" id="112283507"/>
<proteinExistence type="inferred from homology"/>
<evidence type="ECO:0000313" key="9">
    <source>
        <dbReference type="EnsemblPlants" id="Pp3c6_25620V3.1"/>
    </source>
</evidence>
<keyword evidence="5 7" id="KW-0472">Membrane</keyword>
<evidence type="ECO:0000313" key="10">
    <source>
        <dbReference type="Proteomes" id="UP000006727"/>
    </source>
</evidence>
<feature type="transmembrane region" description="Helical" evidence="7">
    <location>
        <begin position="7"/>
        <end position="29"/>
    </location>
</feature>
<feature type="transmembrane region" description="Helical" evidence="7">
    <location>
        <begin position="57"/>
        <end position="77"/>
    </location>
</feature>
<dbReference type="PaxDb" id="3218-PP1S53_128V6.1"/>
<reference evidence="9" key="3">
    <citation type="submission" date="2020-12" db="UniProtKB">
        <authorList>
            <consortium name="EnsemblPlants"/>
        </authorList>
    </citation>
    <scope>IDENTIFICATION</scope>
</reference>
<evidence type="ECO:0000256" key="1">
    <source>
        <dbReference type="ARBA" id="ARBA00004127"/>
    </source>
</evidence>
<dbReference type="PANTHER" id="PTHR31769">
    <property type="entry name" value="OS07G0462200 PROTEIN-RELATED"/>
    <property type="match status" value="1"/>
</dbReference>
<comment type="similarity">
    <text evidence="6">Belongs to the DESIGUAL family.</text>
</comment>
<feature type="transmembrane region" description="Helical" evidence="7">
    <location>
        <begin position="89"/>
        <end position="108"/>
    </location>
</feature>
<protein>
    <submittedName>
        <fullName evidence="8 9">Uncharacterized protein</fullName>
    </submittedName>
</protein>
<dbReference type="AlphaFoldDB" id="A0A2K1KH62"/>
<dbReference type="Gramene" id="Pp3c6_25620V3.2">
    <property type="protein sequence ID" value="Pp3c6_25620V3.2"/>
    <property type="gene ID" value="Pp3c6_25620"/>
</dbReference>
<evidence type="ECO:0000256" key="2">
    <source>
        <dbReference type="ARBA" id="ARBA00022692"/>
    </source>
</evidence>
<evidence type="ECO:0000256" key="3">
    <source>
        <dbReference type="ARBA" id="ARBA00022729"/>
    </source>
</evidence>
<reference evidence="8 10" key="2">
    <citation type="journal article" date="2018" name="Plant J.">
        <title>The Physcomitrella patens chromosome-scale assembly reveals moss genome structure and evolution.</title>
        <authorList>
            <person name="Lang D."/>
            <person name="Ullrich K.K."/>
            <person name="Murat F."/>
            <person name="Fuchs J."/>
            <person name="Jenkins J."/>
            <person name="Haas F.B."/>
            <person name="Piednoel M."/>
            <person name="Gundlach H."/>
            <person name="Van Bel M."/>
            <person name="Meyberg R."/>
            <person name="Vives C."/>
            <person name="Morata J."/>
            <person name="Symeonidi A."/>
            <person name="Hiss M."/>
            <person name="Muchero W."/>
            <person name="Kamisugi Y."/>
            <person name="Saleh O."/>
            <person name="Blanc G."/>
            <person name="Decker E.L."/>
            <person name="van Gessel N."/>
            <person name="Grimwood J."/>
            <person name="Hayes R.D."/>
            <person name="Graham S.W."/>
            <person name="Gunter L.E."/>
            <person name="McDaniel S.F."/>
            <person name="Hoernstein S.N.W."/>
            <person name="Larsson A."/>
            <person name="Li F.W."/>
            <person name="Perroud P.F."/>
            <person name="Phillips J."/>
            <person name="Ranjan P."/>
            <person name="Rokshar D.S."/>
            <person name="Rothfels C.J."/>
            <person name="Schneider L."/>
            <person name="Shu S."/>
            <person name="Stevenson D.W."/>
            <person name="Thummler F."/>
            <person name="Tillich M."/>
            <person name="Villarreal Aguilar J.C."/>
            <person name="Widiez T."/>
            <person name="Wong G.K."/>
            <person name="Wymore A."/>
            <person name="Zhang Y."/>
            <person name="Zimmer A.D."/>
            <person name="Quatrano R.S."/>
            <person name="Mayer K.F.X."/>
            <person name="Goodstein D."/>
            <person name="Casacuberta J.M."/>
            <person name="Vandepoele K."/>
            <person name="Reski R."/>
            <person name="Cuming A.C."/>
            <person name="Tuskan G.A."/>
            <person name="Maumus F."/>
            <person name="Salse J."/>
            <person name="Schmutz J."/>
            <person name="Rensing S.A."/>
        </authorList>
    </citation>
    <scope>NUCLEOTIDE SEQUENCE [LARGE SCALE GENOMIC DNA]</scope>
    <source>
        <strain evidence="9 10">cv. Gransden 2004</strain>
    </source>
</reference>
<reference evidence="8 10" key="1">
    <citation type="journal article" date="2008" name="Science">
        <title>The Physcomitrella genome reveals evolutionary insights into the conquest of land by plants.</title>
        <authorList>
            <person name="Rensing S."/>
            <person name="Lang D."/>
            <person name="Zimmer A."/>
            <person name="Terry A."/>
            <person name="Salamov A."/>
            <person name="Shapiro H."/>
            <person name="Nishiyama T."/>
            <person name="Perroud P.-F."/>
            <person name="Lindquist E."/>
            <person name="Kamisugi Y."/>
            <person name="Tanahashi T."/>
            <person name="Sakakibara K."/>
            <person name="Fujita T."/>
            <person name="Oishi K."/>
            <person name="Shin-I T."/>
            <person name="Kuroki Y."/>
            <person name="Toyoda A."/>
            <person name="Suzuki Y."/>
            <person name="Hashimoto A."/>
            <person name="Yamaguchi K."/>
            <person name="Sugano A."/>
            <person name="Kohara Y."/>
            <person name="Fujiyama A."/>
            <person name="Anterola A."/>
            <person name="Aoki S."/>
            <person name="Ashton N."/>
            <person name="Barbazuk W.B."/>
            <person name="Barker E."/>
            <person name="Bennetzen J."/>
            <person name="Bezanilla M."/>
            <person name="Blankenship R."/>
            <person name="Cho S.H."/>
            <person name="Dutcher S."/>
            <person name="Estelle M."/>
            <person name="Fawcett J.A."/>
            <person name="Gundlach H."/>
            <person name="Hanada K."/>
            <person name="Heyl A."/>
            <person name="Hicks K.A."/>
            <person name="Hugh J."/>
            <person name="Lohr M."/>
            <person name="Mayer K."/>
            <person name="Melkozernov A."/>
            <person name="Murata T."/>
            <person name="Nelson D."/>
            <person name="Pils B."/>
            <person name="Prigge M."/>
            <person name="Reiss B."/>
            <person name="Renner T."/>
            <person name="Rombauts S."/>
            <person name="Rushton P."/>
            <person name="Sanderfoot A."/>
            <person name="Schween G."/>
            <person name="Shiu S.-H."/>
            <person name="Stueber K."/>
            <person name="Theodoulou F.L."/>
            <person name="Tu H."/>
            <person name="Van de Peer Y."/>
            <person name="Verrier P.J."/>
            <person name="Waters E."/>
            <person name="Wood A."/>
            <person name="Yang L."/>
            <person name="Cove D."/>
            <person name="Cuming A."/>
            <person name="Hasebe M."/>
            <person name="Lucas S."/>
            <person name="Mishler D.B."/>
            <person name="Reski R."/>
            <person name="Grigoriev I."/>
            <person name="Quatrano R.S."/>
            <person name="Boore J.L."/>
        </authorList>
    </citation>
    <scope>NUCLEOTIDE SEQUENCE [LARGE SCALE GENOMIC DNA]</scope>
    <source>
        <strain evidence="9 10">cv. Gransden 2004</strain>
    </source>
</reference>
<dbReference type="GO" id="GO:0012505">
    <property type="term" value="C:endomembrane system"/>
    <property type="evidence" value="ECO:0007669"/>
    <property type="project" value="UniProtKB-SubCell"/>
</dbReference>
<dbReference type="EnsemblPlants" id="Pp3c6_25620V3.1">
    <property type="protein sequence ID" value="Pp3c6_25620V3.1"/>
    <property type="gene ID" value="Pp3c6_25620"/>
</dbReference>
<dbReference type="Proteomes" id="UP000006727">
    <property type="component" value="Chromosome 6"/>
</dbReference>
<keyword evidence="3" id="KW-0732">Signal</keyword>
<dbReference type="EMBL" id="ABEU02000006">
    <property type="protein sequence ID" value="PNR53103.1"/>
    <property type="molecule type" value="Genomic_DNA"/>
</dbReference>
<keyword evidence="4 7" id="KW-1133">Transmembrane helix</keyword>
<evidence type="ECO:0000256" key="7">
    <source>
        <dbReference type="SAM" id="Phobius"/>
    </source>
</evidence>
<dbReference type="Gramene" id="Pp3c6_25620V3.5">
    <property type="protein sequence ID" value="Pp3c6_25620V3.5"/>
    <property type="gene ID" value="Pp3c6_25620"/>
</dbReference>
<dbReference type="KEGG" id="ppp:112283507"/>
<dbReference type="RefSeq" id="XP_024378022.1">
    <property type="nucleotide sequence ID" value="XM_024522254.2"/>
</dbReference>
<dbReference type="InterPro" id="IPR009606">
    <property type="entry name" value="DEAL/Modifying_wall_lignin1/2"/>
</dbReference>
<gene>
    <name evidence="9" type="primary">LOC112283507</name>
    <name evidence="8" type="ORF">PHYPA_009478</name>
</gene>
<dbReference type="Gramene" id="Pp3c6_25620V3.1">
    <property type="protein sequence ID" value="Pp3c6_25620V3.1"/>
    <property type="gene ID" value="Pp3c6_25620"/>
</dbReference>
<evidence type="ECO:0000256" key="4">
    <source>
        <dbReference type="ARBA" id="ARBA00022989"/>
    </source>
</evidence>
<accession>A0A2K1KH62</accession>
<name>A0A2K1KH62_PHYPA</name>
<evidence type="ECO:0000313" key="8">
    <source>
        <dbReference type="EMBL" id="PNR53103.1"/>
    </source>
</evidence>
<dbReference type="EnsemblPlants" id="Pp3c6_25620V3.2">
    <property type="protein sequence ID" value="Pp3c6_25620V3.2"/>
    <property type="gene ID" value="Pp3c6_25620"/>
</dbReference>
<dbReference type="OrthoDB" id="2015495at2759"/>
<dbReference type="EnsemblPlants" id="Pp3c6_25620V3.5">
    <property type="protein sequence ID" value="Pp3c6_25620V3.5"/>
    <property type="gene ID" value="Pp3c6_25620"/>
</dbReference>
<dbReference type="InterPro" id="IPR052222">
    <property type="entry name" value="DESIGUAL"/>
</dbReference>
<dbReference type="OMA" id="QNEGLGM"/>
<sequence length="187" mass="21233">MEGVLSWPVLGATFFCDVIAFALALGAMYTQSKVPPIYAESGYLICVYPRDTSTGLAAGSIVSLFVAQILISVYTRCFCFGKPDKEENYCKFIVLILFTSSWIMFLVAETFLNGGAIMNNIRSKVHVNRGDTTQHEDYCMQLKKLISTWGAMFTFFTMFFNILYYVLKIAVEKKEKRYNAWLEGTDM</sequence>
<keyword evidence="10" id="KW-1185">Reference proteome</keyword>